<dbReference type="AlphaFoldDB" id="A0AAJ5C436"/>
<keyword evidence="3" id="KW-1185">Reference proteome</keyword>
<evidence type="ECO:0000256" key="1">
    <source>
        <dbReference type="SAM" id="MobiDB-lite"/>
    </source>
</evidence>
<evidence type="ECO:0000313" key="3">
    <source>
        <dbReference type="Proteomes" id="UP001294444"/>
    </source>
</evidence>
<dbReference type="Proteomes" id="UP001294444">
    <property type="component" value="Unassembled WGS sequence"/>
</dbReference>
<evidence type="ECO:0000313" key="2">
    <source>
        <dbReference type="EMBL" id="SNX83158.1"/>
    </source>
</evidence>
<comment type="caution">
    <text evidence="2">The sequence shown here is derived from an EMBL/GenBank/DDBJ whole genome shotgun (WGS) entry which is preliminary data.</text>
</comment>
<reference evidence="2" key="1">
    <citation type="submission" date="2023-10" db="EMBL/GenBank/DDBJ databases">
        <authorList>
            <person name="Guldener U."/>
        </authorList>
    </citation>
    <scope>NUCLEOTIDE SEQUENCE</scope>
    <source>
        <strain evidence="2">Mp4</strain>
    </source>
</reference>
<gene>
    <name evidence="2" type="ORF">MEPE_01864</name>
</gene>
<protein>
    <submittedName>
        <fullName evidence="2">Uncharacterized protein</fullName>
    </submittedName>
</protein>
<dbReference type="EMBL" id="OAPG01000003">
    <property type="protein sequence ID" value="SNX83158.1"/>
    <property type="molecule type" value="Genomic_DNA"/>
</dbReference>
<feature type="region of interest" description="Disordered" evidence="1">
    <location>
        <begin position="131"/>
        <end position="156"/>
    </location>
</feature>
<feature type="compositionally biased region" description="Basic and acidic residues" evidence="1">
    <location>
        <begin position="131"/>
        <end position="149"/>
    </location>
</feature>
<sequence length="180" mass="19930">MRSDEAEKSGTSKENGSRFLEYTVKRGRSGCCASAWLRIGIVSGSFEELECRRRASCAFVFKENVASPFFLQVGRPRSHSVSTLDTHNQVTWCTIRLLNSNQVPTHGVARCPIKVACELNSGTDGRLTKYGDEPEAFSPREKDVNKVHDPGPPPPRGGFWLAQSRIDAAFDAVSMHANMR</sequence>
<proteinExistence type="predicted"/>
<name>A0AAJ5C436_9BASI</name>
<accession>A0AAJ5C436</accession>
<organism evidence="2 3">
    <name type="scientific">Melanopsichium pennsylvanicum</name>
    <dbReference type="NCBI Taxonomy" id="63383"/>
    <lineage>
        <taxon>Eukaryota</taxon>
        <taxon>Fungi</taxon>
        <taxon>Dikarya</taxon>
        <taxon>Basidiomycota</taxon>
        <taxon>Ustilaginomycotina</taxon>
        <taxon>Ustilaginomycetes</taxon>
        <taxon>Ustilaginales</taxon>
        <taxon>Ustilaginaceae</taxon>
        <taxon>Melanopsichium</taxon>
    </lineage>
</organism>